<protein>
    <recommendedName>
        <fullName evidence="1">Alpha-L-glutamate ligase-related protein ATP-grasp domain-containing protein</fullName>
    </recommendedName>
</protein>
<dbReference type="Pfam" id="PF14397">
    <property type="entry name" value="ATPgrasp_ST"/>
    <property type="match status" value="1"/>
</dbReference>
<feature type="domain" description="Alpha-L-glutamate ligase-related protein ATP-grasp" evidence="1">
    <location>
        <begin position="99"/>
        <end position="347"/>
    </location>
</feature>
<accession>A0A9D2NE51</accession>
<reference evidence="2" key="1">
    <citation type="journal article" date="2021" name="PeerJ">
        <title>Extensive microbial diversity within the chicken gut microbiome revealed by metagenomics and culture.</title>
        <authorList>
            <person name="Gilroy R."/>
            <person name="Ravi A."/>
            <person name="Getino M."/>
            <person name="Pursley I."/>
            <person name="Horton D.L."/>
            <person name="Alikhan N.F."/>
            <person name="Baker D."/>
            <person name="Gharbi K."/>
            <person name="Hall N."/>
            <person name="Watson M."/>
            <person name="Adriaenssens E.M."/>
            <person name="Foster-Nyarko E."/>
            <person name="Jarju S."/>
            <person name="Secka A."/>
            <person name="Antonio M."/>
            <person name="Oren A."/>
            <person name="Chaudhuri R.R."/>
            <person name="La Ragione R."/>
            <person name="Hildebrand F."/>
            <person name="Pallen M.J."/>
        </authorList>
    </citation>
    <scope>NUCLEOTIDE SEQUENCE</scope>
    <source>
        <strain evidence="2">USAMLcec2-132</strain>
    </source>
</reference>
<gene>
    <name evidence="2" type="ORF">H9761_02460</name>
</gene>
<sequence>MNAFWENIRCVVTGRYAEGKTDLNTLSDPALIRIDRKTVTPSLKRVPRLSGKQRRAVRSFYRPYVRWMTDRYHRYYTAKNGVFRPDYLPEELYVTQVDRFFSDRQEARFLDNKCYYYRLFSNVKQPELIGMRIGGSWLDGRLLPVSYDCLKKRAAAEPELVIKRAVNSQGGYGVSFLKGSGNERGLEERIRGIPCDLVIQRPVRQHPELSRLHPESVNTLRIVSLLTEEKVKIYAVCLKIGVGKERVDNGCHGGIYCGVRPDGRLRRLGVMDDGRTTERHPQLGYRFADCRVPCLNSALKLVRRAHPMMGHCRLISWDVAIGEDGEAVLIEANLSLGGINDVQICSGPLFGRDTRKILDEVFAGRKRKWTTWL</sequence>
<evidence type="ECO:0000259" key="1">
    <source>
        <dbReference type="Pfam" id="PF14397"/>
    </source>
</evidence>
<evidence type="ECO:0000313" key="3">
    <source>
        <dbReference type="Proteomes" id="UP000823891"/>
    </source>
</evidence>
<reference evidence="2" key="2">
    <citation type="submission" date="2021-04" db="EMBL/GenBank/DDBJ databases">
        <authorList>
            <person name="Gilroy R."/>
        </authorList>
    </citation>
    <scope>NUCLEOTIDE SEQUENCE</scope>
    <source>
        <strain evidence="2">USAMLcec2-132</strain>
    </source>
</reference>
<organism evidence="2 3">
    <name type="scientific">Candidatus Eisenbergiella merdavium</name>
    <dbReference type="NCBI Taxonomy" id="2838551"/>
    <lineage>
        <taxon>Bacteria</taxon>
        <taxon>Bacillati</taxon>
        <taxon>Bacillota</taxon>
        <taxon>Clostridia</taxon>
        <taxon>Lachnospirales</taxon>
        <taxon>Lachnospiraceae</taxon>
        <taxon>Eisenbergiella</taxon>
    </lineage>
</organism>
<proteinExistence type="predicted"/>
<dbReference type="Proteomes" id="UP000823891">
    <property type="component" value="Unassembled WGS sequence"/>
</dbReference>
<evidence type="ECO:0000313" key="2">
    <source>
        <dbReference type="EMBL" id="HJC22551.1"/>
    </source>
</evidence>
<comment type="caution">
    <text evidence="2">The sequence shown here is derived from an EMBL/GenBank/DDBJ whole genome shotgun (WGS) entry which is preliminary data.</text>
</comment>
<name>A0A9D2NE51_9FIRM</name>
<dbReference type="AlphaFoldDB" id="A0A9D2NE51"/>
<dbReference type="InterPro" id="IPR039523">
    <property type="entry name" value="RimK-rel_E_lig_ATP-grasp"/>
</dbReference>
<dbReference type="EMBL" id="DWWS01000013">
    <property type="protein sequence ID" value="HJC22551.1"/>
    <property type="molecule type" value="Genomic_DNA"/>
</dbReference>